<dbReference type="Proteomes" id="UP000663844">
    <property type="component" value="Unassembled WGS sequence"/>
</dbReference>
<organism evidence="1 2">
    <name type="scientific">Adineta steineri</name>
    <dbReference type="NCBI Taxonomy" id="433720"/>
    <lineage>
        <taxon>Eukaryota</taxon>
        <taxon>Metazoa</taxon>
        <taxon>Spiralia</taxon>
        <taxon>Gnathifera</taxon>
        <taxon>Rotifera</taxon>
        <taxon>Eurotatoria</taxon>
        <taxon>Bdelloidea</taxon>
        <taxon>Adinetida</taxon>
        <taxon>Adinetidae</taxon>
        <taxon>Adineta</taxon>
    </lineage>
</organism>
<protein>
    <submittedName>
        <fullName evidence="1">Uncharacterized protein</fullName>
    </submittedName>
</protein>
<name>A0A820P8U0_9BILA</name>
<accession>A0A820P8U0</accession>
<evidence type="ECO:0000313" key="1">
    <source>
        <dbReference type="EMBL" id="CAF4402834.1"/>
    </source>
</evidence>
<sequence>MAYLMCIYEYIYLPNRGISENELKILQNNMIIKTRDNKFVSLGSPDVVVHLTAKYGCRRSLEFLKLSNHQFIFISDDYYNEYHTELFRADNDLHSFVSFLKELNLSDFLQINLQEKRMFT</sequence>
<proteinExistence type="predicted"/>
<feature type="non-terminal residue" evidence="1">
    <location>
        <position position="120"/>
    </location>
</feature>
<gene>
    <name evidence="1" type="ORF">OXD698_LOCUS51557</name>
</gene>
<comment type="caution">
    <text evidence="1">The sequence shown here is derived from an EMBL/GenBank/DDBJ whole genome shotgun (WGS) entry which is preliminary data.</text>
</comment>
<dbReference type="AlphaFoldDB" id="A0A820P8U0"/>
<dbReference type="EMBL" id="CAJOAZ010026633">
    <property type="protein sequence ID" value="CAF4402834.1"/>
    <property type="molecule type" value="Genomic_DNA"/>
</dbReference>
<reference evidence="1" key="1">
    <citation type="submission" date="2021-02" db="EMBL/GenBank/DDBJ databases">
        <authorList>
            <person name="Nowell W R."/>
        </authorList>
    </citation>
    <scope>NUCLEOTIDE SEQUENCE</scope>
</reference>
<evidence type="ECO:0000313" key="2">
    <source>
        <dbReference type="Proteomes" id="UP000663844"/>
    </source>
</evidence>